<name>A0A6C2U884_PONDE</name>
<evidence type="ECO:0000313" key="1">
    <source>
        <dbReference type="EMBL" id="VGO15634.1"/>
    </source>
</evidence>
<evidence type="ECO:0008006" key="3">
    <source>
        <dbReference type="Google" id="ProtNLM"/>
    </source>
</evidence>
<proteinExistence type="predicted"/>
<sequence>MGGMKKRIVNGKRVELRQGKLFVEGEHLFLKIGKPLRNFGDKGEIEQLIADLDLLKAKNYNCIELNCYWHHLDRDGDGVVDVDTEPLSRLVEEINARGMFASLSVETYGVGGGQIPDGFWEGRPGNIAVGIDGNEVSDTEFGYMSKVPSLYSHDYLRLSRAYITDLTSKLDASKILYFETTVEPQYMGDVWIDYSVRAKEAYEAWVAENGVENAQPFPTTFPVAQDFIYDPVWNRFRAEWLAGWVSGDAQAFRDAAGADIWVAADYLDPDESSVLARCGDPIVYLRGLGAIDIVQVNWHWHYADRAPNLKAYQRVRQVNEETGRDWVISEHMTINGTDYHAKEMEGLLLNTIRNSTHFGWEFVDVAADPDGPEVPEGEVQPGMFKPAHFSVYDKDWNPKPSMAVVDDQWGRWMEEIQRACGRLEASLA</sequence>
<dbReference type="SUPFAM" id="SSF51445">
    <property type="entry name" value="(Trans)glycosidases"/>
    <property type="match status" value="1"/>
</dbReference>
<keyword evidence="2" id="KW-1185">Reference proteome</keyword>
<dbReference type="Proteomes" id="UP000366872">
    <property type="component" value="Unassembled WGS sequence"/>
</dbReference>
<protein>
    <recommendedName>
        <fullName evidence="3">Glycoside hydrolase family 42 N-terminal domain-containing protein</fullName>
    </recommendedName>
</protein>
<dbReference type="EMBL" id="CAAHFG010000002">
    <property type="protein sequence ID" value="VGO15634.1"/>
    <property type="molecule type" value="Genomic_DNA"/>
</dbReference>
<dbReference type="InterPro" id="IPR017853">
    <property type="entry name" value="GH"/>
</dbReference>
<evidence type="ECO:0000313" key="2">
    <source>
        <dbReference type="Proteomes" id="UP000366872"/>
    </source>
</evidence>
<accession>A0A6C2U884</accession>
<reference evidence="1 2" key="1">
    <citation type="submission" date="2019-04" db="EMBL/GenBank/DDBJ databases">
        <authorList>
            <person name="Van Vliet M D."/>
        </authorList>
    </citation>
    <scope>NUCLEOTIDE SEQUENCE [LARGE SCALE GENOMIC DNA]</scope>
    <source>
        <strain evidence="1 2">F1</strain>
    </source>
</reference>
<gene>
    <name evidence="1" type="ORF">PDESU_04219</name>
</gene>
<dbReference type="AlphaFoldDB" id="A0A6C2U884"/>
<organism evidence="1 2">
    <name type="scientific">Pontiella desulfatans</name>
    <dbReference type="NCBI Taxonomy" id="2750659"/>
    <lineage>
        <taxon>Bacteria</taxon>
        <taxon>Pseudomonadati</taxon>
        <taxon>Kiritimatiellota</taxon>
        <taxon>Kiritimatiellia</taxon>
        <taxon>Kiritimatiellales</taxon>
        <taxon>Pontiellaceae</taxon>
        <taxon>Pontiella</taxon>
    </lineage>
</organism>